<evidence type="ECO:0000313" key="2">
    <source>
        <dbReference type="Proteomes" id="UP000499080"/>
    </source>
</evidence>
<evidence type="ECO:0000313" key="1">
    <source>
        <dbReference type="EMBL" id="GBN26784.1"/>
    </source>
</evidence>
<dbReference type="AlphaFoldDB" id="A0A4Y2MK55"/>
<sequence length="109" mass="12460">MQKNFQGLQINHENIFQHLQALHSYRLFSEDGNIYDTSGESRIWISLCSSQYGLMIIFSPLKIISAPCPKFLSTGGLRISRLIQDLGLGCAEVIKILYRHDDSQISWLM</sequence>
<reference evidence="1 2" key="1">
    <citation type="journal article" date="2019" name="Sci. Rep.">
        <title>Orb-weaving spider Araneus ventricosus genome elucidates the spidroin gene catalogue.</title>
        <authorList>
            <person name="Kono N."/>
            <person name="Nakamura H."/>
            <person name="Ohtoshi R."/>
            <person name="Moran D.A.P."/>
            <person name="Shinohara A."/>
            <person name="Yoshida Y."/>
            <person name="Fujiwara M."/>
            <person name="Mori M."/>
            <person name="Tomita M."/>
            <person name="Arakawa K."/>
        </authorList>
    </citation>
    <scope>NUCLEOTIDE SEQUENCE [LARGE SCALE GENOMIC DNA]</scope>
</reference>
<dbReference type="EMBL" id="BGPR01007429">
    <property type="protein sequence ID" value="GBN26784.1"/>
    <property type="molecule type" value="Genomic_DNA"/>
</dbReference>
<organism evidence="1 2">
    <name type="scientific">Araneus ventricosus</name>
    <name type="common">Orbweaver spider</name>
    <name type="synonym">Epeira ventricosa</name>
    <dbReference type="NCBI Taxonomy" id="182803"/>
    <lineage>
        <taxon>Eukaryota</taxon>
        <taxon>Metazoa</taxon>
        <taxon>Ecdysozoa</taxon>
        <taxon>Arthropoda</taxon>
        <taxon>Chelicerata</taxon>
        <taxon>Arachnida</taxon>
        <taxon>Araneae</taxon>
        <taxon>Araneomorphae</taxon>
        <taxon>Entelegynae</taxon>
        <taxon>Araneoidea</taxon>
        <taxon>Araneidae</taxon>
        <taxon>Araneus</taxon>
    </lineage>
</organism>
<proteinExistence type="predicted"/>
<name>A0A4Y2MK55_ARAVE</name>
<keyword evidence="2" id="KW-1185">Reference proteome</keyword>
<comment type="caution">
    <text evidence="1">The sequence shown here is derived from an EMBL/GenBank/DDBJ whole genome shotgun (WGS) entry which is preliminary data.</text>
</comment>
<dbReference type="Proteomes" id="UP000499080">
    <property type="component" value="Unassembled WGS sequence"/>
</dbReference>
<gene>
    <name evidence="1" type="ORF">AVEN_270271_1</name>
</gene>
<protein>
    <submittedName>
        <fullName evidence="1">Uncharacterized protein</fullName>
    </submittedName>
</protein>
<accession>A0A4Y2MK55</accession>